<dbReference type="InterPro" id="IPR050154">
    <property type="entry name" value="UbiB_kinase"/>
</dbReference>
<dbReference type="CDD" id="cd05121">
    <property type="entry name" value="ABC1_ADCK3-like"/>
    <property type="match status" value="1"/>
</dbReference>
<dbReference type="InterPro" id="IPR004147">
    <property type="entry name" value="ABC1_dom"/>
</dbReference>
<dbReference type="SUPFAM" id="SSF56112">
    <property type="entry name" value="Protein kinase-like (PK-like)"/>
    <property type="match status" value="1"/>
</dbReference>
<dbReference type="RefSeq" id="WP_199017846.1">
    <property type="nucleotide sequence ID" value="NZ_JAELUP010000006.1"/>
</dbReference>
<dbReference type="AlphaFoldDB" id="A0A934J4L5"/>
<keyword evidence="5" id="KW-1185">Reference proteome</keyword>
<comment type="similarity">
    <text evidence="1">Belongs to the protein kinase superfamily. ADCK protein kinase family.</text>
</comment>
<accession>A0A934J4L5</accession>
<dbReference type="EMBL" id="JAELUP010000006">
    <property type="protein sequence ID" value="MBJ6360320.1"/>
    <property type="molecule type" value="Genomic_DNA"/>
</dbReference>
<organism evidence="4 5">
    <name type="scientific">Paenibacillus roseus</name>
    <dbReference type="NCBI Taxonomy" id="2798579"/>
    <lineage>
        <taxon>Bacteria</taxon>
        <taxon>Bacillati</taxon>
        <taxon>Bacillota</taxon>
        <taxon>Bacilli</taxon>
        <taxon>Bacillales</taxon>
        <taxon>Paenibacillaceae</taxon>
        <taxon>Paenibacillus</taxon>
    </lineage>
</organism>
<keyword evidence="2" id="KW-0472">Membrane</keyword>
<keyword evidence="4" id="KW-0418">Kinase</keyword>
<keyword evidence="4" id="KW-0808">Transferase</keyword>
<dbReference type="Gene3D" id="1.10.510.10">
    <property type="entry name" value="Transferase(Phosphotransferase) domain 1"/>
    <property type="match status" value="1"/>
</dbReference>
<feature type="domain" description="ABC1 atypical kinase-like" evidence="3">
    <location>
        <begin position="94"/>
        <end position="336"/>
    </location>
</feature>
<reference evidence="4" key="1">
    <citation type="submission" date="2020-12" db="EMBL/GenBank/DDBJ databases">
        <authorList>
            <person name="Huq M.A."/>
        </authorList>
    </citation>
    <scope>NUCLEOTIDE SEQUENCE</scope>
    <source>
        <strain evidence="4">MAHUQ-46</strain>
    </source>
</reference>
<dbReference type="InterPro" id="IPR011009">
    <property type="entry name" value="Kinase-like_dom_sf"/>
</dbReference>
<gene>
    <name evidence="4" type="ORF">JFN88_03155</name>
</gene>
<comment type="caution">
    <text evidence="4">The sequence shown here is derived from an EMBL/GenBank/DDBJ whole genome shotgun (WGS) entry which is preliminary data.</text>
</comment>
<name>A0A934J4L5_9BACL</name>
<proteinExistence type="inferred from homology"/>
<dbReference type="GO" id="GO:0016301">
    <property type="term" value="F:kinase activity"/>
    <property type="evidence" value="ECO:0007669"/>
    <property type="project" value="UniProtKB-KW"/>
</dbReference>
<feature type="transmembrane region" description="Helical" evidence="2">
    <location>
        <begin position="532"/>
        <end position="552"/>
    </location>
</feature>
<sequence>MLVAKKFRQLHRFRQISMILARNGFGYLAGELGLAGKLPFARHREPGEVAKMTTGKRIALMLQELGPTYVKLGQIASTRPDLVPADIIVELELLQDHVAPFDEGQAIGIIEQELMAPIDELFARFDPIPLAAASIGQVHRAMLYDGTEVVIKVQRPRIRSVIETDLDMIRQFARLVEARLEWAQSYRLAEVLEEVGKALLAELDYSAEARNADQIAAQVYNKEKLIIPAVYNEYSTRKVLTMAYVDGIKLSERERLDEAGHNRRQLADRFARIILNQVLIEGLFHGDPHPGNVLVQPDGRLALLDFGMVGRLTPELKKQLAAFVIALRNQSSSGIIRAVSKMGIIPEDADRGALRADVDQLRDKYYKVPLSKISMGETVHDLFGLAFRHRITIPPELALLGKTLLEMEGVVTALDPDFSVFDVAEPFGRRLFKESLDPGAAIRKWLEGIPEYVDLFYEAPHTLKRLTAVIRKGKIGVELTTPDLDQVMRKLDRISNRMSFAIMLLSLSIVMGGLIIGSSMRHQYTLLWKIPILEMGFLVATVLFLWLIFAIFRSGRF</sequence>
<evidence type="ECO:0000313" key="5">
    <source>
        <dbReference type="Proteomes" id="UP000640274"/>
    </source>
</evidence>
<dbReference type="Pfam" id="PF03109">
    <property type="entry name" value="ABC1"/>
    <property type="match status" value="1"/>
</dbReference>
<keyword evidence="2" id="KW-0812">Transmembrane</keyword>
<dbReference type="PANTHER" id="PTHR10566:SF113">
    <property type="entry name" value="PROTEIN ACTIVITY OF BC1 COMPLEX KINASE 7, CHLOROPLASTIC"/>
    <property type="match status" value="1"/>
</dbReference>
<dbReference type="PANTHER" id="PTHR10566">
    <property type="entry name" value="CHAPERONE-ACTIVITY OF BC1 COMPLEX CABC1 -RELATED"/>
    <property type="match status" value="1"/>
</dbReference>
<feature type="transmembrane region" description="Helical" evidence="2">
    <location>
        <begin position="498"/>
        <end position="520"/>
    </location>
</feature>
<evidence type="ECO:0000256" key="1">
    <source>
        <dbReference type="ARBA" id="ARBA00009670"/>
    </source>
</evidence>
<evidence type="ECO:0000259" key="3">
    <source>
        <dbReference type="Pfam" id="PF03109"/>
    </source>
</evidence>
<evidence type="ECO:0000313" key="4">
    <source>
        <dbReference type="EMBL" id="MBJ6360320.1"/>
    </source>
</evidence>
<keyword evidence="2" id="KW-1133">Transmembrane helix</keyword>
<dbReference type="Proteomes" id="UP000640274">
    <property type="component" value="Unassembled WGS sequence"/>
</dbReference>
<protein>
    <submittedName>
        <fullName evidence="4">AarF/ABC1/UbiB kinase family protein</fullName>
    </submittedName>
</protein>
<evidence type="ECO:0000256" key="2">
    <source>
        <dbReference type="SAM" id="Phobius"/>
    </source>
</evidence>